<reference evidence="2 3" key="1">
    <citation type="submission" date="2020-08" db="EMBL/GenBank/DDBJ databases">
        <title>Functional genomics of gut bacteria from endangered species of beetles.</title>
        <authorList>
            <person name="Carlos-Shanley C."/>
        </authorList>
    </citation>
    <scope>NUCLEOTIDE SEQUENCE [LARGE SCALE GENOMIC DNA]</scope>
    <source>
        <strain evidence="2 3">S00245</strain>
    </source>
</reference>
<dbReference type="NCBIfam" id="NF045607">
    <property type="entry name" value="exo_Victor_syst"/>
    <property type="match status" value="1"/>
</dbReference>
<dbReference type="Proteomes" id="UP000555448">
    <property type="component" value="Unassembled WGS sequence"/>
</dbReference>
<keyword evidence="1" id="KW-0812">Transmembrane</keyword>
<keyword evidence="3" id="KW-1185">Reference proteome</keyword>
<evidence type="ECO:0000313" key="3">
    <source>
        <dbReference type="Proteomes" id="UP000555448"/>
    </source>
</evidence>
<evidence type="ECO:0000313" key="2">
    <source>
        <dbReference type="EMBL" id="MBB4860823.1"/>
    </source>
</evidence>
<sequence>METVFDWLTVAIFASIAVLFLQRSTQETPSDSMWHYLPPTAGCAIANQLGNNGYALTAIIMMLLILMYLVYFLKPFKSRD</sequence>
<proteinExistence type="predicted"/>
<dbReference type="EMBL" id="JACHLR010000033">
    <property type="protein sequence ID" value="MBB4860823.1"/>
    <property type="molecule type" value="Genomic_DNA"/>
</dbReference>
<feature type="transmembrane region" description="Helical" evidence="1">
    <location>
        <begin position="54"/>
        <end position="73"/>
    </location>
</feature>
<organism evidence="2 3">
    <name type="scientific">Novosphingobium chloroacetimidivorans</name>
    <dbReference type="NCBI Taxonomy" id="1428314"/>
    <lineage>
        <taxon>Bacteria</taxon>
        <taxon>Pseudomonadati</taxon>
        <taxon>Pseudomonadota</taxon>
        <taxon>Alphaproteobacteria</taxon>
        <taxon>Sphingomonadales</taxon>
        <taxon>Sphingomonadaceae</taxon>
        <taxon>Novosphingobium</taxon>
    </lineage>
</organism>
<comment type="caution">
    <text evidence="2">The sequence shown here is derived from an EMBL/GenBank/DDBJ whole genome shotgun (WGS) entry which is preliminary data.</text>
</comment>
<keyword evidence="1" id="KW-1133">Transmembrane helix</keyword>
<protein>
    <submittedName>
        <fullName evidence="2">Uncharacterized protein</fullName>
    </submittedName>
</protein>
<evidence type="ECO:0000256" key="1">
    <source>
        <dbReference type="SAM" id="Phobius"/>
    </source>
</evidence>
<keyword evidence="1" id="KW-0472">Membrane</keyword>
<dbReference type="RefSeq" id="WP_184250271.1">
    <property type="nucleotide sequence ID" value="NZ_JACHLR010000033.1"/>
</dbReference>
<dbReference type="AlphaFoldDB" id="A0A7W7KEY9"/>
<name>A0A7W7KEY9_9SPHN</name>
<dbReference type="InterPro" id="IPR054655">
    <property type="entry name" value="XrtV-like"/>
</dbReference>
<accession>A0A7W7KEY9</accession>
<gene>
    <name evidence="2" type="ORF">HNO88_004168</name>
</gene>